<evidence type="ECO:0000256" key="5">
    <source>
        <dbReference type="ARBA" id="ARBA00038359"/>
    </source>
</evidence>
<evidence type="ECO:0000256" key="6">
    <source>
        <dbReference type="SAM" id="Phobius"/>
    </source>
</evidence>
<comment type="similarity">
    <text evidence="5">Belongs to the SAT4 family.</text>
</comment>
<keyword evidence="4 6" id="KW-0472">Membrane</keyword>
<keyword evidence="2 6" id="KW-0812">Transmembrane</keyword>
<feature type="non-terminal residue" evidence="8">
    <location>
        <position position="271"/>
    </location>
</feature>
<accession>A0AA40K8I3</accession>
<evidence type="ECO:0000256" key="4">
    <source>
        <dbReference type="ARBA" id="ARBA00023136"/>
    </source>
</evidence>
<organism evidence="8 9">
    <name type="scientific">Schizothecium vesticola</name>
    <dbReference type="NCBI Taxonomy" id="314040"/>
    <lineage>
        <taxon>Eukaryota</taxon>
        <taxon>Fungi</taxon>
        <taxon>Dikarya</taxon>
        <taxon>Ascomycota</taxon>
        <taxon>Pezizomycotina</taxon>
        <taxon>Sordariomycetes</taxon>
        <taxon>Sordariomycetidae</taxon>
        <taxon>Sordariales</taxon>
        <taxon>Schizotheciaceae</taxon>
        <taxon>Schizothecium</taxon>
    </lineage>
</organism>
<gene>
    <name evidence="8" type="ORF">B0T18DRAFT_322491</name>
</gene>
<protein>
    <recommendedName>
        <fullName evidence="7">Rhodopsin domain-containing protein</fullName>
    </recommendedName>
</protein>
<dbReference type="InterPro" id="IPR049326">
    <property type="entry name" value="Rhodopsin_dom_fungi"/>
</dbReference>
<dbReference type="PANTHER" id="PTHR33048">
    <property type="entry name" value="PTH11-LIKE INTEGRAL MEMBRANE PROTEIN (AFU_ORTHOLOGUE AFUA_5G11245)"/>
    <property type="match status" value="1"/>
</dbReference>
<dbReference type="GO" id="GO:0016020">
    <property type="term" value="C:membrane"/>
    <property type="evidence" value="ECO:0007669"/>
    <property type="project" value="UniProtKB-SubCell"/>
</dbReference>
<feature type="transmembrane region" description="Helical" evidence="6">
    <location>
        <begin position="57"/>
        <end position="80"/>
    </location>
</feature>
<dbReference type="Pfam" id="PF20684">
    <property type="entry name" value="Fung_rhodopsin"/>
    <property type="match status" value="1"/>
</dbReference>
<dbReference type="Proteomes" id="UP001172155">
    <property type="component" value="Unassembled WGS sequence"/>
</dbReference>
<dbReference type="EMBL" id="JAUKUD010000003">
    <property type="protein sequence ID" value="KAK0749342.1"/>
    <property type="molecule type" value="Genomic_DNA"/>
</dbReference>
<evidence type="ECO:0000259" key="7">
    <source>
        <dbReference type="Pfam" id="PF20684"/>
    </source>
</evidence>
<keyword evidence="9" id="KW-1185">Reference proteome</keyword>
<evidence type="ECO:0000256" key="1">
    <source>
        <dbReference type="ARBA" id="ARBA00004141"/>
    </source>
</evidence>
<feature type="transmembrane region" description="Helical" evidence="6">
    <location>
        <begin position="175"/>
        <end position="198"/>
    </location>
</feature>
<keyword evidence="3 6" id="KW-1133">Transmembrane helix</keyword>
<dbReference type="PANTHER" id="PTHR33048:SF129">
    <property type="entry name" value="INTEGRAL MEMBRANE PROTEIN-RELATED"/>
    <property type="match status" value="1"/>
</dbReference>
<feature type="domain" description="Rhodopsin" evidence="7">
    <location>
        <begin position="3"/>
        <end position="200"/>
    </location>
</feature>
<sequence>YWGVHDADIPLGNPLNMGMFWIFINGIVYNPLLALVKISALLFLLRLVARGTQRLACQALIVFNIVQLFTFLTIALVQCIPIEAPWTMSRTARCIRRDVYSTALAVTNIVTDILTLLVPYFIFMGLKMNQRARTALLSVFMLGIIVTIISAVRLYYIVILYYYRPGPDMHYALGYITSSVEINFAIITASAPALWPLARRWFPDAFERIGINRERGIHLYPDIEVAYATPRSTDSHGSGGRMLRGKVTWHQKQRDPAGTINAAVVVQGRRG</sequence>
<evidence type="ECO:0000256" key="2">
    <source>
        <dbReference type="ARBA" id="ARBA00022692"/>
    </source>
</evidence>
<proteinExistence type="inferred from homology"/>
<comment type="subcellular location">
    <subcellularLocation>
        <location evidence="1">Membrane</location>
        <topology evidence="1">Multi-pass membrane protein</topology>
    </subcellularLocation>
</comment>
<feature type="transmembrane region" description="Helical" evidence="6">
    <location>
        <begin position="135"/>
        <end position="163"/>
    </location>
</feature>
<evidence type="ECO:0000256" key="3">
    <source>
        <dbReference type="ARBA" id="ARBA00022989"/>
    </source>
</evidence>
<feature type="transmembrane region" description="Helical" evidence="6">
    <location>
        <begin position="20"/>
        <end position="45"/>
    </location>
</feature>
<dbReference type="AlphaFoldDB" id="A0AA40K8I3"/>
<reference evidence="8" key="1">
    <citation type="submission" date="2023-06" db="EMBL/GenBank/DDBJ databases">
        <title>Genome-scale phylogeny and comparative genomics of the fungal order Sordariales.</title>
        <authorList>
            <consortium name="Lawrence Berkeley National Laboratory"/>
            <person name="Hensen N."/>
            <person name="Bonometti L."/>
            <person name="Westerberg I."/>
            <person name="Brannstrom I.O."/>
            <person name="Guillou S."/>
            <person name="Cros-Aarteil S."/>
            <person name="Calhoun S."/>
            <person name="Haridas S."/>
            <person name="Kuo A."/>
            <person name="Mondo S."/>
            <person name="Pangilinan J."/>
            <person name="Riley R."/>
            <person name="LaButti K."/>
            <person name="Andreopoulos B."/>
            <person name="Lipzen A."/>
            <person name="Chen C."/>
            <person name="Yanf M."/>
            <person name="Daum C."/>
            <person name="Ng V."/>
            <person name="Clum A."/>
            <person name="Steindorff A."/>
            <person name="Ohm R."/>
            <person name="Martin F."/>
            <person name="Silar P."/>
            <person name="Natvig D."/>
            <person name="Lalanne C."/>
            <person name="Gautier V."/>
            <person name="Ament-velasquez S.L."/>
            <person name="Kruys A."/>
            <person name="Hutchinson M.I."/>
            <person name="Powell A.J."/>
            <person name="Barry K."/>
            <person name="Miller A.N."/>
            <person name="Grigoriev I.V."/>
            <person name="Debuchy R."/>
            <person name="Gladieux P."/>
            <person name="Thoren M.H."/>
            <person name="Johannesson H."/>
        </authorList>
    </citation>
    <scope>NUCLEOTIDE SEQUENCE</scope>
    <source>
        <strain evidence="8">SMH3187-1</strain>
    </source>
</reference>
<name>A0AA40K8I3_9PEZI</name>
<comment type="caution">
    <text evidence="8">The sequence shown here is derived from an EMBL/GenBank/DDBJ whole genome shotgun (WGS) entry which is preliminary data.</text>
</comment>
<evidence type="ECO:0000313" key="8">
    <source>
        <dbReference type="EMBL" id="KAK0749342.1"/>
    </source>
</evidence>
<feature type="transmembrane region" description="Helical" evidence="6">
    <location>
        <begin position="100"/>
        <end position="123"/>
    </location>
</feature>
<dbReference type="InterPro" id="IPR052337">
    <property type="entry name" value="SAT4-like"/>
</dbReference>
<evidence type="ECO:0000313" key="9">
    <source>
        <dbReference type="Proteomes" id="UP001172155"/>
    </source>
</evidence>